<feature type="compositionally biased region" description="Polar residues" evidence="4">
    <location>
        <begin position="388"/>
        <end position="405"/>
    </location>
</feature>
<dbReference type="PROSITE" id="PS50297">
    <property type="entry name" value="ANK_REP_REGION"/>
    <property type="match status" value="1"/>
</dbReference>
<name>A0ABD2BAX8_VESMC</name>
<dbReference type="InterPro" id="IPR002110">
    <property type="entry name" value="Ankyrin_rpt"/>
</dbReference>
<reference evidence="5 6" key="1">
    <citation type="journal article" date="2024" name="Ann. Entomol. Soc. Am.">
        <title>Genomic analyses of the southern and eastern yellowjacket wasps (Hymenoptera: Vespidae) reveal evolutionary signatures of social life.</title>
        <authorList>
            <person name="Catto M.A."/>
            <person name="Caine P.B."/>
            <person name="Orr S.E."/>
            <person name="Hunt B.G."/>
            <person name="Goodisman M.A.D."/>
        </authorList>
    </citation>
    <scope>NUCLEOTIDE SEQUENCE [LARGE SCALE GENOMIC DNA]</scope>
    <source>
        <strain evidence="5">232</strain>
        <tissue evidence="5">Head and thorax</tissue>
    </source>
</reference>
<keyword evidence="6" id="KW-1185">Reference proteome</keyword>
<accession>A0ABD2BAX8</accession>
<comment type="caution">
    <text evidence="5">The sequence shown here is derived from an EMBL/GenBank/DDBJ whole genome shotgun (WGS) entry which is preliminary data.</text>
</comment>
<dbReference type="Gene3D" id="1.25.40.20">
    <property type="entry name" value="Ankyrin repeat-containing domain"/>
    <property type="match status" value="1"/>
</dbReference>
<dbReference type="InterPro" id="IPR036770">
    <property type="entry name" value="Ankyrin_rpt-contain_sf"/>
</dbReference>
<keyword evidence="1" id="KW-0677">Repeat</keyword>
<sequence>MRLASSNEGLIREFRFQKKLQGERRSKGLNTKKKKRRRRKRRREKEEEEEEEEVETRCPSKDMTNANTIPSVRIDKTTSSNRSAVSDHSVVLLPYYEDQGSGSGREMLTTNGQTEDYRRRFVRQDDKRVDESQEVGDLHEMNLTQKKFDEVIGKIDLRSFRDIDSSYEKIADLQEFVQEEEATYPAFDILLERRNSFNEENCDQNSSDASDLVERSPTKLKSIRNCPYSKNPTNCSARNQSGNMSIARKQQYVEKSFAESKEERTNSGIYSILENDWPNKTNDDQARIFEGNNSMKKTTNPIPSIVVNDHGENSVLTILGQGAQVHGAQVFSDASSNSIISQATRTWPDSPLSCYNVAVSRSNSRCSSRAQSPGSGMQLESQLMPYNVSGSPLGSPQIAPTYTLMQGQSSPSSSSQSYGDTPSPLNYQTPLSQQTEERLHEDLACFSIWGTFPDDRGNISGNEAIATFDSNELQLLDEVLRNQGNDCEGNEEAQVVPSSNNFANSFEDRRPSNVKSYENNLQRISDDTMRLSSRKNDIQTFPTVSSSHYGNQDPTIPNYSTSPNNFPYTYVGAQNQTNGVYGESQTQVSNFYDYNDVWNTGNETRYQNSNALEPTTEFVNLERNTLTYASDKNPSNETNACSLSTSLRSFSTLSSTSSDIDENKRRRFGTSELSFDVPFNDFQIPKMVSSFKASRAPRSNERYIVPWPSLNLPSVGASERLKEGLNPKDVERAMIHLLKIPEEELAKADEDGDTELMRLVGNPDELAKKKVYLVPLVERLSKVKDALSTKNNRGEDALYLAAMSCPEMPYIAGYLAATMLQKGIDINQKLYHTRGDTLIHSVSARGDSHGEVLAELLALKTSQGNAVFDLSKCNYDGRTALHVAVESHDPTGRGPKAVATVRLLLDNGADLNIKDTKRGDTVLHMAAALSCDPALVKVLLSKAGSGMVNATNYEYNTPLHMAAAASNSVPLERQKEVCLLLTQAGGQSNIHNKQGKTPLALVSAGRKDLIRRIFYKKF</sequence>
<keyword evidence="2 3" id="KW-0040">ANK repeat</keyword>
<evidence type="ECO:0000313" key="6">
    <source>
        <dbReference type="Proteomes" id="UP001607303"/>
    </source>
</evidence>
<dbReference type="Pfam" id="PF12796">
    <property type="entry name" value="Ank_2"/>
    <property type="match status" value="1"/>
</dbReference>
<gene>
    <name evidence="5" type="ORF">V1477_015704</name>
</gene>
<dbReference type="PANTHER" id="PTHR24124">
    <property type="entry name" value="ANKYRIN REPEAT FAMILY A"/>
    <property type="match status" value="1"/>
</dbReference>
<proteinExistence type="predicted"/>
<dbReference type="Proteomes" id="UP001607303">
    <property type="component" value="Unassembled WGS sequence"/>
</dbReference>
<evidence type="ECO:0000313" key="5">
    <source>
        <dbReference type="EMBL" id="KAL2729893.1"/>
    </source>
</evidence>
<dbReference type="PANTHER" id="PTHR24124:SF8">
    <property type="entry name" value="OCA DOMAIN-CONTAINING PROTEIN"/>
    <property type="match status" value="1"/>
</dbReference>
<feature type="compositionally biased region" description="Basic and acidic residues" evidence="4">
    <location>
        <begin position="10"/>
        <end position="26"/>
    </location>
</feature>
<dbReference type="AlphaFoldDB" id="A0ABD2BAX8"/>
<protein>
    <submittedName>
        <fullName evidence="5">GATA zinc finger domain-containing protein 7-like</fullName>
    </submittedName>
</protein>
<organism evidence="5 6">
    <name type="scientific">Vespula maculifrons</name>
    <name type="common">Eastern yellow jacket</name>
    <name type="synonym">Wasp</name>
    <dbReference type="NCBI Taxonomy" id="7453"/>
    <lineage>
        <taxon>Eukaryota</taxon>
        <taxon>Metazoa</taxon>
        <taxon>Ecdysozoa</taxon>
        <taxon>Arthropoda</taxon>
        <taxon>Hexapoda</taxon>
        <taxon>Insecta</taxon>
        <taxon>Pterygota</taxon>
        <taxon>Neoptera</taxon>
        <taxon>Endopterygota</taxon>
        <taxon>Hymenoptera</taxon>
        <taxon>Apocrita</taxon>
        <taxon>Aculeata</taxon>
        <taxon>Vespoidea</taxon>
        <taxon>Vespidae</taxon>
        <taxon>Vespinae</taxon>
        <taxon>Vespula</taxon>
    </lineage>
</organism>
<evidence type="ECO:0000256" key="1">
    <source>
        <dbReference type="ARBA" id="ARBA00022737"/>
    </source>
</evidence>
<evidence type="ECO:0000256" key="2">
    <source>
        <dbReference type="ARBA" id="ARBA00023043"/>
    </source>
</evidence>
<feature type="compositionally biased region" description="Polar residues" evidence="4">
    <location>
        <begin position="418"/>
        <end position="434"/>
    </location>
</feature>
<feature type="repeat" description="ANK" evidence="3">
    <location>
        <begin position="876"/>
        <end position="916"/>
    </location>
</feature>
<feature type="compositionally biased region" description="Low complexity" evidence="4">
    <location>
        <begin position="406"/>
        <end position="417"/>
    </location>
</feature>
<dbReference type="PROSITE" id="PS50088">
    <property type="entry name" value="ANK_REPEAT"/>
    <property type="match status" value="1"/>
</dbReference>
<dbReference type="SMART" id="SM00248">
    <property type="entry name" value="ANK"/>
    <property type="match status" value="4"/>
</dbReference>
<dbReference type="EMBL" id="JAYRBN010000091">
    <property type="protein sequence ID" value="KAL2729893.1"/>
    <property type="molecule type" value="Genomic_DNA"/>
</dbReference>
<evidence type="ECO:0000256" key="3">
    <source>
        <dbReference type="PROSITE-ProRule" id="PRU00023"/>
    </source>
</evidence>
<feature type="region of interest" description="Disordered" evidence="4">
    <location>
        <begin position="385"/>
        <end position="436"/>
    </location>
</feature>
<feature type="region of interest" description="Disordered" evidence="4">
    <location>
        <begin position="1"/>
        <end position="85"/>
    </location>
</feature>
<evidence type="ECO:0000256" key="4">
    <source>
        <dbReference type="SAM" id="MobiDB-lite"/>
    </source>
</evidence>
<dbReference type="SUPFAM" id="SSF48403">
    <property type="entry name" value="Ankyrin repeat"/>
    <property type="match status" value="1"/>
</dbReference>
<feature type="compositionally biased region" description="Basic residues" evidence="4">
    <location>
        <begin position="30"/>
        <end position="43"/>
    </location>
</feature>